<protein>
    <submittedName>
        <fullName evidence="1">Uncharacterized protein</fullName>
    </submittedName>
</protein>
<evidence type="ECO:0000313" key="2">
    <source>
        <dbReference type="Proteomes" id="UP000031036"/>
    </source>
</evidence>
<sequence>MVRRQAWALSKAIGKGRHTSDGDGSRKISSAHMFLITALPAQSKKAAHDLQGFASALNGASRLRYGKRSYDPYILQTLATQAELEKPSAFDFDNYDNGDQFIESHKRSSLLPIDKVVASLNGAERLR</sequence>
<keyword evidence="2" id="KW-1185">Reference proteome</keyword>
<accession>A0A0B2V9R5</accession>
<dbReference type="OrthoDB" id="5820420at2759"/>
<organism evidence="1 2">
    <name type="scientific">Toxocara canis</name>
    <name type="common">Canine roundworm</name>
    <dbReference type="NCBI Taxonomy" id="6265"/>
    <lineage>
        <taxon>Eukaryota</taxon>
        <taxon>Metazoa</taxon>
        <taxon>Ecdysozoa</taxon>
        <taxon>Nematoda</taxon>
        <taxon>Chromadorea</taxon>
        <taxon>Rhabditida</taxon>
        <taxon>Spirurina</taxon>
        <taxon>Ascaridomorpha</taxon>
        <taxon>Ascaridoidea</taxon>
        <taxon>Toxocaridae</taxon>
        <taxon>Toxocara</taxon>
    </lineage>
</organism>
<dbReference type="EMBL" id="JPKZ01001757">
    <property type="protein sequence ID" value="KHN80211.1"/>
    <property type="molecule type" value="Genomic_DNA"/>
</dbReference>
<comment type="caution">
    <text evidence="1">The sequence shown here is derived from an EMBL/GenBank/DDBJ whole genome shotgun (WGS) entry which is preliminary data.</text>
</comment>
<name>A0A0B2V9R5_TOXCA</name>
<evidence type="ECO:0000313" key="1">
    <source>
        <dbReference type="EMBL" id="KHN80211.1"/>
    </source>
</evidence>
<dbReference type="AlphaFoldDB" id="A0A0B2V9R5"/>
<dbReference type="Proteomes" id="UP000031036">
    <property type="component" value="Unassembled WGS sequence"/>
</dbReference>
<reference evidence="1 2" key="1">
    <citation type="submission" date="2014-11" db="EMBL/GenBank/DDBJ databases">
        <title>Genetic blueprint of the zoonotic pathogen Toxocara canis.</title>
        <authorList>
            <person name="Zhu X.-Q."/>
            <person name="Korhonen P.K."/>
            <person name="Cai H."/>
            <person name="Young N.D."/>
            <person name="Nejsum P."/>
            <person name="von Samson-Himmelstjerna G."/>
            <person name="Boag P.R."/>
            <person name="Tan P."/>
            <person name="Li Q."/>
            <person name="Min J."/>
            <person name="Yang Y."/>
            <person name="Wang X."/>
            <person name="Fang X."/>
            <person name="Hall R.S."/>
            <person name="Hofmann A."/>
            <person name="Sternberg P.W."/>
            <person name="Jex A.R."/>
            <person name="Gasser R.B."/>
        </authorList>
    </citation>
    <scope>NUCLEOTIDE SEQUENCE [LARGE SCALE GENOMIC DNA]</scope>
    <source>
        <strain evidence="1">PN_DK_2014</strain>
    </source>
</reference>
<gene>
    <name evidence="1" type="ORF">Tcan_01874</name>
</gene>
<proteinExistence type="predicted"/>